<dbReference type="Proteomes" id="UP000654345">
    <property type="component" value="Unassembled WGS sequence"/>
</dbReference>
<dbReference type="RefSeq" id="WP_201372086.1">
    <property type="nucleotide sequence ID" value="NZ_BNJG01000001.1"/>
</dbReference>
<comment type="caution">
    <text evidence="1">The sequence shown here is derived from an EMBL/GenBank/DDBJ whole genome shotgun (WGS) entry which is preliminary data.</text>
</comment>
<reference evidence="1 2" key="1">
    <citation type="journal article" date="2021" name="Int. J. Syst. Evol. Microbiol.">
        <title>Reticulibacter mediterranei gen. nov., sp. nov., within the new family Reticulibacteraceae fam. nov., and Ktedonospora formicarum gen. nov., sp. nov., Ktedonobacter robiniae sp. nov., Dictyobacter formicarum sp. nov. and Dictyobacter arantiisoli sp. nov., belonging to the class Ktedonobacteria.</title>
        <authorList>
            <person name="Yabe S."/>
            <person name="Zheng Y."/>
            <person name="Wang C.M."/>
            <person name="Sakai Y."/>
            <person name="Abe K."/>
            <person name="Yokota A."/>
            <person name="Donadio S."/>
            <person name="Cavaletti L."/>
            <person name="Monciardini P."/>
        </authorList>
    </citation>
    <scope>NUCLEOTIDE SEQUENCE [LARGE SCALE GENOMIC DNA]</scope>
    <source>
        <strain evidence="1 2">SOSP1-30</strain>
    </source>
</reference>
<sequence length="95" mass="10410">MKVLVLNELYRDLSQSGDTVDIQAFGAVLSVLNGHPVSVALRGLNAQLKAYQDKELAYANGGATSSREHYLSYCHTVKRIAQCKHLVATIEYASK</sequence>
<evidence type="ECO:0000313" key="1">
    <source>
        <dbReference type="EMBL" id="GHO55509.1"/>
    </source>
</evidence>
<keyword evidence="2" id="KW-1185">Reference proteome</keyword>
<accession>A0ABQ3US14</accession>
<organism evidence="1 2">
    <name type="scientific">Ktedonobacter robiniae</name>
    <dbReference type="NCBI Taxonomy" id="2778365"/>
    <lineage>
        <taxon>Bacteria</taxon>
        <taxon>Bacillati</taxon>
        <taxon>Chloroflexota</taxon>
        <taxon>Ktedonobacteria</taxon>
        <taxon>Ktedonobacterales</taxon>
        <taxon>Ktedonobacteraceae</taxon>
        <taxon>Ktedonobacter</taxon>
    </lineage>
</organism>
<gene>
    <name evidence="1" type="ORF">KSB_39840</name>
</gene>
<evidence type="ECO:0000313" key="2">
    <source>
        <dbReference type="Proteomes" id="UP000654345"/>
    </source>
</evidence>
<dbReference type="EMBL" id="BNJG01000001">
    <property type="protein sequence ID" value="GHO55509.1"/>
    <property type="molecule type" value="Genomic_DNA"/>
</dbReference>
<name>A0ABQ3US14_9CHLR</name>
<proteinExistence type="predicted"/>
<protein>
    <submittedName>
        <fullName evidence="1">Uncharacterized protein</fullName>
    </submittedName>
</protein>